<evidence type="ECO:0000256" key="8">
    <source>
        <dbReference type="ARBA" id="ARBA00022824"/>
    </source>
</evidence>
<keyword evidence="18" id="KW-1185">Reference proteome</keyword>
<accession>A0A6A6VZF6</accession>
<sequence>MHPLTPLLLALLPQTAHTTPNPPSTPLSKIKTLTLHADRLTTHRRLPPIPQLTCTGGSAQHLYTIDTLRCTNSGTAYDDATDIQWTCTASLPPEFKLGSTEVTCEGFEGPEDENVLRGSCAVGYRLLLTEKGEERYGNGGGKDGKGGGEDRAGQGGEGGGGAFVVLFWVLFVGVLVWMVYSACVNWGEGQRLGGAPLPDYNGYGGGGGGDGDDNDDPPPPPYTSSPPQPPRWNAKNGNNGGSNSNSGWKPGFWTGALGGAAAGYAVGNARGSSSSRRGGSGNSPWNDNGEGSSYNNGYGSGGYGSGSGSGSGSGYGSGSGSSGSGSGSAHSSTRYQSTGFGGTSRR</sequence>
<evidence type="ECO:0000313" key="18">
    <source>
        <dbReference type="Proteomes" id="UP000799437"/>
    </source>
</evidence>
<feature type="compositionally biased region" description="Basic and acidic residues" evidence="14">
    <location>
        <begin position="133"/>
        <end position="152"/>
    </location>
</feature>
<feature type="region of interest" description="Disordered" evidence="14">
    <location>
        <begin position="133"/>
        <end position="154"/>
    </location>
</feature>
<protein>
    <recommendedName>
        <fullName evidence="3">Store-operated calcium entry-associated regulatory factor</fullName>
    </recommendedName>
    <alternativeName>
        <fullName evidence="13">Transmembrane protein 66</fullName>
    </alternativeName>
</protein>
<keyword evidence="4" id="KW-0813">Transport</keyword>
<evidence type="ECO:0000256" key="7">
    <source>
        <dbReference type="ARBA" id="ARBA00022729"/>
    </source>
</evidence>
<keyword evidence="7 16" id="KW-0732">Signal</keyword>
<gene>
    <name evidence="17" type="ORF">EJ05DRAFT_86902</name>
</gene>
<keyword evidence="10 15" id="KW-1133">Transmembrane helix</keyword>
<feature type="compositionally biased region" description="Low complexity" evidence="14">
    <location>
        <begin position="265"/>
        <end position="277"/>
    </location>
</feature>
<comment type="similarity">
    <text evidence="2">Belongs to the SARAF family.</text>
</comment>
<proteinExistence type="inferred from homology"/>
<keyword evidence="6 15" id="KW-0812">Transmembrane</keyword>
<feature type="chain" id="PRO_5025364226" description="Store-operated calcium entry-associated regulatory factor" evidence="16">
    <location>
        <begin position="19"/>
        <end position="346"/>
    </location>
</feature>
<comment type="subcellular location">
    <subcellularLocation>
        <location evidence="1">Endoplasmic reticulum membrane</location>
        <topology evidence="1">Single-pass type I membrane protein</topology>
    </subcellularLocation>
</comment>
<evidence type="ECO:0000256" key="16">
    <source>
        <dbReference type="SAM" id="SignalP"/>
    </source>
</evidence>
<dbReference type="InterPro" id="IPR009567">
    <property type="entry name" value="SARAF"/>
</dbReference>
<evidence type="ECO:0000256" key="13">
    <source>
        <dbReference type="ARBA" id="ARBA00031116"/>
    </source>
</evidence>
<feature type="compositionally biased region" description="Polar residues" evidence="14">
    <location>
        <begin position="329"/>
        <end position="338"/>
    </location>
</feature>
<evidence type="ECO:0000256" key="2">
    <source>
        <dbReference type="ARBA" id="ARBA00006833"/>
    </source>
</evidence>
<dbReference type="GO" id="GO:0006816">
    <property type="term" value="P:calcium ion transport"/>
    <property type="evidence" value="ECO:0007669"/>
    <property type="project" value="UniProtKB-KW"/>
</dbReference>
<dbReference type="GeneID" id="54491079"/>
<dbReference type="EMBL" id="ML996576">
    <property type="protein sequence ID" value="KAF2756032.1"/>
    <property type="molecule type" value="Genomic_DNA"/>
</dbReference>
<dbReference type="GO" id="GO:0005789">
    <property type="term" value="C:endoplasmic reticulum membrane"/>
    <property type="evidence" value="ECO:0007669"/>
    <property type="project" value="UniProtKB-SubCell"/>
</dbReference>
<dbReference type="GO" id="GO:2001256">
    <property type="term" value="P:regulation of store-operated calcium entry"/>
    <property type="evidence" value="ECO:0007669"/>
    <property type="project" value="InterPro"/>
</dbReference>
<dbReference type="OrthoDB" id="20303at2759"/>
<feature type="signal peptide" evidence="16">
    <location>
        <begin position="1"/>
        <end position="18"/>
    </location>
</feature>
<dbReference type="AlphaFoldDB" id="A0A6A6VZF6"/>
<evidence type="ECO:0000256" key="3">
    <source>
        <dbReference type="ARBA" id="ARBA00016584"/>
    </source>
</evidence>
<evidence type="ECO:0000256" key="12">
    <source>
        <dbReference type="ARBA" id="ARBA00023136"/>
    </source>
</evidence>
<feature type="compositionally biased region" description="Gly residues" evidence="14">
    <location>
        <begin position="298"/>
        <end position="326"/>
    </location>
</feature>
<evidence type="ECO:0000256" key="5">
    <source>
        <dbReference type="ARBA" id="ARBA00022568"/>
    </source>
</evidence>
<reference evidence="17" key="1">
    <citation type="journal article" date="2020" name="Stud. Mycol.">
        <title>101 Dothideomycetes genomes: a test case for predicting lifestyles and emergence of pathogens.</title>
        <authorList>
            <person name="Haridas S."/>
            <person name="Albert R."/>
            <person name="Binder M."/>
            <person name="Bloem J."/>
            <person name="Labutti K."/>
            <person name="Salamov A."/>
            <person name="Andreopoulos B."/>
            <person name="Baker S."/>
            <person name="Barry K."/>
            <person name="Bills G."/>
            <person name="Bluhm B."/>
            <person name="Cannon C."/>
            <person name="Castanera R."/>
            <person name="Culley D."/>
            <person name="Daum C."/>
            <person name="Ezra D."/>
            <person name="Gonzalez J."/>
            <person name="Henrissat B."/>
            <person name="Kuo A."/>
            <person name="Liang C."/>
            <person name="Lipzen A."/>
            <person name="Lutzoni F."/>
            <person name="Magnuson J."/>
            <person name="Mondo S."/>
            <person name="Nolan M."/>
            <person name="Ohm R."/>
            <person name="Pangilinan J."/>
            <person name="Park H.-J."/>
            <person name="Ramirez L."/>
            <person name="Alfaro M."/>
            <person name="Sun H."/>
            <person name="Tritt A."/>
            <person name="Yoshinaga Y."/>
            <person name="Zwiers L.-H."/>
            <person name="Turgeon B."/>
            <person name="Goodwin S."/>
            <person name="Spatafora J."/>
            <person name="Crous P."/>
            <person name="Grigoriev I."/>
        </authorList>
    </citation>
    <scope>NUCLEOTIDE SEQUENCE</scope>
    <source>
        <strain evidence="17">CBS 121739</strain>
    </source>
</reference>
<dbReference type="Proteomes" id="UP000799437">
    <property type="component" value="Unassembled WGS sequence"/>
</dbReference>
<dbReference type="PANTHER" id="PTHR15929:SF0">
    <property type="entry name" value="STORE-OPERATED CALCIUM ENTRY-ASSOCIATED REGULATORY FACTOR"/>
    <property type="match status" value="1"/>
</dbReference>
<evidence type="ECO:0000256" key="11">
    <source>
        <dbReference type="ARBA" id="ARBA00023065"/>
    </source>
</evidence>
<dbReference type="PANTHER" id="PTHR15929">
    <property type="entry name" value="STORE-OPERATED CALCIUM ENTRY-ASSOCIATED REGULATORY FACTOR"/>
    <property type="match status" value="1"/>
</dbReference>
<organism evidence="17 18">
    <name type="scientific">Pseudovirgaria hyperparasitica</name>
    <dbReference type="NCBI Taxonomy" id="470096"/>
    <lineage>
        <taxon>Eukaryota</taxon>
        <taxon>Fungi</taxon>
        <taxon>Dikarya</taxon>
        <taxon>Ascomycota</taxon>
        <taxon>Pezizomycotina</taxon>
        <taxon>Dothideomycetes</taxon>
        <taxon>Dothideomycetes incertae sedis</taxon>
        <taxon>Acrospermales</taxon>
        <taxon>Acrospermaceae</taxon>
        <taxon>Pseudovirgaria</taxon>
    </lineage>
</organism>
<evidence type="ECO:0000256" key="14">
    <source>
        <dbReference type="SAM" id="MobiDB-lite"/>
    </source>
</evidence>
<name>A0A6A6VZF6_9PEZI</name>
<evidence type="ECO:0000256" key="4">
    <source>
        <dbReference type="ARBA" id="ARBA00022448"/>
    </source>
</evidence>
<evidence type="ECO:0000256" key="15">
    <source>
        <dbReference type="SAM" id="Phobius"/>
    </source>
</evidence>
<keyword evidence="9" id="KW-0106">Calcium</keyword>
<dbReference type="RefSeq" id="XP_033598483.1">
    <property type="nucleotide sequence ID" value="XM_033750025.1"/>
</dbReference>
<keyword evidence="5" id="KW-0109">Calcium transport</keyword>
<evidence type="ECO:0000256" key="9">
    <source>
        <dbReference type="ARBA" id="ARBA00022837"/>
    </source>
</evidence>
<feature type="transmembrane region" description="Helical" evidence="15">
    <location>
        <begin position="160"/>
        <end position="180"/>
    </location>
</feature>
<evidence type="ECO:0000313" key="17">
    <source>
        <dbReference type="EMBL" id="KAF2756032.1"/>
    </source>
</evidence>
<keyword evidence="11" id="KW-0406">Ion transport</keyword>
<feature type="compositionally biased region" description="Pro residues" evidence="14">
    <location>
        <begin position="217"/>
        <end position="230"/>
    </location>
</feature>
<dbReference type="Pfam" id="PF06682">
    <property type="entry name" value="SARAF"/>
    <property type="match status" value="1"/>
</dbReference>
<keyword evidence="8" id="KW-0256">Endoplasmic reticulum</keyword>
<feature type="region of interest" description="Disordered" evidence="14">
    <location>
        <begin position="202"/>
        <end position="248"/>
    </location>
</feature>
<evidence type="ECO:0000256" key="6">
    <source>
        <dbReference type="ARBA" id="ARBA00022692"/>
    </source>
</evidence>
<keyword evidence="12 15" id="KW-0472">Membrane</keyword>
<evidence type="ECO:0000256" key="10">
    <source>
        <dbReference type="ARBA" id="ARBA00022989"/>
    </source>
</evidence>
<evidence type="ECO:0000256" key="1">
    <source>
        <dbReference type="ARBA" id="ARBA00004115"/>
    </source>
</evidence>
<feature type="region of interest" description="Disordered" evidence="14">
    <location>
        <begin position="265"/>
        <end position="346"/>
    </location>
</feature>